<comment type="caution">
    <text evidence="2">The sequence shown here is derived from an EMBL/GenBank/DDBJ whole genome shotgun (WGS) entry which is preliminary data.</text>
</comment>
<evidence type="ECO:0000256" key="1">
    <source>
        <dbReference type="SAM" id="MobiDB-lite"/>
    </source>
</evidence>
<name>A0A9P8PDK8_9ASCO</name>
<proteinExistence type="predicted"/>
<evidence type="ECO:0000313" key="2">
    <source>
        <dbReference type="EMBL" id="KAH3670037.1"/>
    </source>
</evidence>
<reference evidence="2" key="2">
    <citation type="submission" date="2021-01" db="EMBL/GenBank/DDBJ databases">
        <authorList>
            <person name="Schikora-Tamarit M.A."/>
        </authorList>
    </citation>
    <scope>NUCLEOTIDE SEQUENCE</scope>
    <source>
        <strain evidence="2">NCAIM Y.01608</strain>
    </source>
</reference>
<feature type="region of interest" description="Disordered" evidence="1">
    <location>
        <begin position="482"/>
        <end position="503"/>
    </location>
</feature>
<sequence length="1012" mass="111770">MLTESKPIWRHGAEPKQLQRRVAAVGRRDDRVVELVPAGVCKDGWDLAQRHVLERVARVAERVFVVRVRYLAETLVAVVSFPDAKQGVQMPVLAESLRALLGSGRVRVARVLEQLHLVAHRHVVVEKFGHKLVRLQRHRADGLCAAMQELLCHRRLIRGLDLAVERVVRELERHLDVRVGRHAHFLDTLHSVRLELERSKLILVDEVAEPCFAKPQRQRQLRRQLPFELAGRRHHVAKRGRVSGCRVWRVRFPERRRVGVDRARKAQNRVRVDVRGKAQHGVAVHTRVLEVDADFGVLGDDKLQLVVPSVGAGPDLDAVLKTRLAAQEVFRHAREVVADLDVVQNDNEERRVEHAHDFSVVWVTDNFLAQTGPDAAVFCRQHAERRLGHVADARRLGVLDNALQIELDVCLGENQVVVAVHDVKPVELRPAEHDDVARLRVGLQNTACVRGHSAGAKQLWVLVHVENDAVLESIDAELVATKSTHKPQARGGQARGARQLRRPQRRRVVLQHNERVQVQHDGRVVVQVRVVPKLLDIRISGLGVLQQLVLEHGSGRLQEPAAVCDRLSVLVLRLEGLEHVEPGLSCAVASSELSSRACVPSRRSLLARTWVETRSDESSREYRLSESVAEQAEAEPAWCLRKYSSAMSGTQWLHDGAGIRGLSSLRLAEGEVAGEVFAVDADMTDESESEAVTMGAGKTACFSFLVSLPSGLYRHCRGDTSAQRRPGAPSQERLLARIGDEQERHSSLRSSEASVPTERDRLLKKSALKCWNSLRPDVLSMALMFIGVHKPNSLELIAVSTVRSSLSRSLSLTLPRGKLSIARSSHPRPTLEPPCSMLSFTSLTTSSFASGQQSLGKVKISPPSSLVSNSSPVATAKFSTLYFSASGMSSAIETGGVSNPHEYRSTKNCSTDEIVPYSGYVSSARTATRYTGSTRLLSSNFTGRNMSTSLPIRKKSSTSSVYSGMSSFPSSLKILMKFPACCTENPQTASLMSAETSSSAAYSLMNAPETHK</sequence>
<accession>A0A9P8PDK8</accession>
<dbReference type="AlphaFoldDB" id="A0A9P8PDK8"/>
<dbReference type="EMBL" id="JAEUBD010000983">
    <property type="protein sequence ID" value="KAH3670037.1"/>
    <property type="molecule type" value="Genomic_DNA"/>
</dbReference>
<dbReference type="Proteomes" id="UP000788993">
    <property type="component" value="Unassembled WGS sequence"/>
</dbReference>
<evidence type="ECO:0000313" key="3">
    <source>
        <dbReference type="Proteomes" id="UP000788993"/>
    </source>
</evidence>
<organism evidence="2 3">
    <name type="scientific">Ogataea polymorpha</name>
    <dbReference type="NCBI Taxonomy" id="460523"/>
    <lineage>
        <taxon>Eukaryota</taxon>
        <taxon>Fungi</taxon>
        <taxon>Dikarya</taxon>
        <taxon>Ascomycota</taxon>
        <taxon>Saccharomycotina</taxon>
        <taxon>Pichiomycetes</taxon>
        <taxon>Pichiales</taxon>
        <taxon>Pichiaceae</taxon>
        <taxon>Ogataea</taxon>
    </lineage>
</organism>
<keyword evidence="3" id="KW-1185">Reference proteome</keyword>
<reference evidence="2" key="1">
    <citation type="journal article" date="2021" name="Open Biol.">
        <title>Shared evolutionary footprints suggest mitochondrial oxidative damage underlies multiple complex I losses in fungi.</title>
        <authorList>
            <person name="Schikora-Tamarit M.A."/>
            <person name="Marcet-Houben M."/>
            <person name="Nosek J."/>
            <person name="Gabaldon T."/>
        </authorList>
    </citation>
    <scope>NUCLEOTIDE SEQUENCE</scope>
    <source>
        <strain evidence="2">NCAIM Y.01608</strain>
    </source>
</reference>
<protein>
    <submittedName>
        <fullName evidence="2">Uncharacterized protein</fullName>
    </submittedName>
</protein>
<gene>
    <name evidence="2" type="ORF">OGATHE_002850</name>
</gene>